<dbReference type="AlphaFoldDB" id="A0A8D8EUM7"/>
<organism evidence="1">
    <name type="scientific">Culex pipiens</name>
    <name type="common">House mosquito</name>
    <dbReference type="NCBI Taxonomy" id="7175"/>
    <lineage>
        <taxon>Eukaryota</taxon>
        <taxon>Metazoa</taxon>
        <taxon>Ecdysozoa</taxon>
        <taxon>Arthropoda</taxon>
        <taxon>Hexapoda</taxon>
        <taxon>Insecta</taxon>
        <taxon>Pterygota</taxon>
        <taxon>Neoptera</taxon>
        <taxon>Endopterygota</taxon>
        <taxon>Diptera</taxon>
        <taxon>Nematocera</taxon>
        <taxon>Culicoidea</taxon>
        <taxon>Culicidae</taxon>
        <taxon>Culicinae</taxon>
        <taxon>Culicini</taxon>
        <taxon>Culex</taxon>
        <taxon>Culex</taxon>
    </lineage>
</organism>
<proteinExistence type="predicted"/>
<reference evidence="1" key="1">
    <citation type="submission" date="2021-05" db="EMBL/GenBank/DDBJ databases">
        <authorList>
            <person name="Alioto T."/>
            <person name="Alioto T."/>
            <person name="Gomez Garrido J."/>
        </authorList>
    </citation>
    <scope>NUCLEOTIDE SEQUENCE</scope>
</reference>
<sequence length="109" mass="12596">MRAASILESDFLPGQTRAEVLKCTFRIRNAFFTFYETDKNNKFVSSILPSSLCRQQDKLKLSMNLATRFCFVVTRSAHTPTNTQNSQKRQTPRKKGENFTLFPLQLTKL</sequence>
<evidence type="ECO:0000313" key="1">
    <source>
        <dbReference type="EMBL" id="CAG6446324.1"/>
    </source>
</evidence>
<accession>A0A8D8EUM7</accession>
<name>A0A8D8EUM7_CULPI</name>
<protein>
    <submittedName>
        <fullName evidence="1">(northern house mosquito) hypothetical protein</fullName>
    </submittedName>
</protein>
<dbReference type="EMBL" id="HBUE01006735">
    <property type="protein sequence ID" value="CAG6446324.1"/>
    <property type="molecule type" value="Transcribed_RNA"/>
</dbReference>